<dbReference type="Gene3D" id="3.40.50.1820">
    <property type="entry name" value="alpha/beta hydrolase"/>
    <property type="match status" value="1"/>
</dbReference>
<dbReference type="OMA" id="THATWKD"/>
<organism evidence="2 3">
    <name type="scientific">Trichoderma harzianum</name>
    <name type="common">Hypocrea lixii</name>
    <dbReference type="NCBI Taxonomy" id="5544"/>
    <lineage>
        <taxon>Eukaryota</taxon>
        <taxon>Fungi</taxon>
        <taxon>Dikarya</taxon>
        <taxon>Ascomycota</taxon>
        <taxon>Pezizomycotina</taxon>
        <taxon>Sordariomycetes</taxon>
        <taxon>Hypocreomycetidae</taxon>
        <taxon>Hypocreales</taxon>
        <taxon>Hypocreaceae</taxon>
        <taxon>Trichoderma</taxon>
    </lineage>
</organism>
<protein>
    <recommendedName>
        <fullName evidence="1">AB hydrolase-1 domain-containing protein</fullName>
    </recommendedName>
</protein>
<evidence type="ECO:0000313" key="3">
    <source>
        <dbReference type="Proteomes" id="UP000034112"/>
    </source>
</evidence>
<feature type="domain" description="AB hydrolase-1" evidence="1">
    <location>
        <begin position="9"/>
        <end position="251"/>
    </location>
</feature>
<comment type="caution">
    <text evidence="2">The sequence shown here is derived from an EMBL/GenBank/DDBJ whole genome shotgun (WGS) entry which is preliminary data.</text>
</comment>
<accession>A0A0G0AFN7</accession>
<dbReference type="InterPro" id="IPR000073">
    <property type="entry name" value="AB_hydrolase_1"/>
</dbReference>
<dbReference type="InterPro" id="IPR029058">
    <property type="entry name" value="AB_hydrolase_fold"/>
</dbReference>
<dbReference type="Pfam" id="PF12697">
    <property type="entry name" value="Abhydrolase_6"/>
    <property type="match status" value="1"/>
</dbReference>
<sequence length="266" mass="29951">MTQKQHPVLVMLHGGGHGNPKYFETLQNMLQTEGFSTISGTNPSDGGTNFTPGQSFYDDAAYWRQKILSVINNEQDVVLFMHSVAGPLGIEAAKGLGKADRERSGKKGSVVHLIFLAGYLPNKGDHVFSFYDGTRATCPTRAAFRNVNGADVLDLLPFYDHFYSDLNKNERNYWKQYMSYQTPDFFTLPLTHATWKDVPCSWIYTELDEIIPVDIQRKGVLEAELATGIPIRKFSLQSGHSPFLNMPDKLVVIVKMIYSENNLYAK</sequence>
<dbReference type="Proteomes" id="UP000034112">
    <property type="component" value="Unassembled WGS sequence"/>
</dbReference>
<dbReference type="AlphaFoldDB" id="A0A0G0AFN7"/>
<dbReference type="OrthoDB" id="408373at2759"/>
<gene>
    <name evidence="2" type="ORF">THAR02_04085</name>
</gene>
<proteinExistence type="predicted"/>
<dbReference type="PANTHER" id="PTHR37017">
    <property type="entry name" value="AB HYDROLASE-1 DOMAIN-CONTAINING PROTEIN-RELATED"/>
    <property type="match status" value="1"/>
</dbReference>
<evidence type="ECO:0000313" key="2">
    <source>
        <dbReference type="EMBL" id="KKP03814.1"/>
    </source>
</evidence>
<reference evidence="3" key="1">
    <citation type="journal article" date="2015" name="Genome Announc.">
        <title>Draft whole-genome sequence of the biocontrol agent Trichoderma harzianum T6776.</title>
        <authorList>
            <person name="Baroncelli R."/>
            <person name="Piaggeschi G."/>
            <person name="Fiorini L."/>
            <person name="Bertolini E."/>
            <person name="Zapparata A."/>
            <person name="Pe M.E."/>
            <person name="Sarrocco S."/>
            <person name="Vannacci G."/>
        </authorList>
    </citation>
    <scope>NUCLEOTIDE SEQUENCE [LARGE SCALE GENOMIC DNA]</scope>
    <source>
        <strain evidence="3">T6776</strain>
    </source>
</reference>
<dbReference type="InterPro" id="IPR052897">
    <property type="entry name" value="Sec-Metab_Biosynth_Hydrolase"/>
</dbReference>
<dbReference type="EMBL" id="JOKZ01000097">
    <property type="protein sequence ID" value="KKP03814.1"/>
    <property type="molecule type" value="Genomic_DNA"/>
</dbReference>
<dbReference type="SUPFAM" id="SSF53474">
    <property type="entry name" value="alpha/beta-Hydrolases"/>
    <property type="match status" value="1"/>
</dbReference>
<dbReference type="PANTHER" id="PTHR37017:SF11">
    <property type="entry name" value="ESTERASE_LIPASE_THIOESTERASE DOMAIN-CONTAINING PROTEIN"/>
    <property type="match status" value="1"/>
</dbReference>
<name>A0A0G0AFN7_TRIHA</name>
<evidence type="ECO:0000259" key="1">
    <source>
        <dbReference type="Pfam" id="PF12697"/>
    </source>
</evidence>